<dbReference type="EMBL" id="JAVLAM010000001">
    <property type="protein sequence ID" value="MDT7014626.1"/>
    <property type="molecule type" value="Genomic_DNA"/>
</dbReference>
<evidence type="ECO:0000256" key="1">
    <source>
        <dbReference type="SAM" id="Coils"/>
    </source>
</evidence>
<sequence>MSVVAGMIAAWYTNRISRKKSNREEWQGLYMEMKTRTDEAEKRNHELIMENEQLRIENAELKSQLKSQEEKA</sequence>
<proteinExistence type="predicted"/>
<name>A0AAW8W3N4_9LACO</name>
<dbReference type="AlphaFoldDB" id="A0AAW8W3N4"/>
<reference evidence="2" key="1">
    <citation type="submission" date="2023-08" db="EMBL/GenBank/DDBJ databases">
        <authorList>
            <person name="Page C.A."/>
            <person name="Perez-Diaz I.M."/>
        </authorList>
    </citation>
    <scope>NUCLEOTIDE SEQUENCE</scope>
    <source>
        <strain evidence="2">3.8.38</strain>
    </source>
</reference>
<gene>
    <name evidence="2" type="ORF">RI532_09425</name>
</gene>
<evidence type="ECO:0000313" key="3">
    <source>
        <dbReference type="Proteomes" id="UP001254075"/>
    </source>
</evidence>
<keyword evidence="1" id="KW-0175">Coiled coil</keyword>
<accession>A0AAW8W3N4</accession>
<comment type="caution">
    <text evidence="2">The sequence shown here is derived from an EMBL/GenBank/DDBJ whole genome shotgun (WGS) entry which is preliminary data.</text>
</comment>
<dbReference type="RefSeq" id="WP_313825934.1">
    <property type="nucleotide sequence ID" value="NZ_CP134159.1"/>
</dbReference>
<evidence type="ECO:0000313" key="2">
    <source>
        <dbReference type="EMBL" id="MDT7014626.1"/>
    </source>
</evidence>
<dbReference type="Proteomes" id="UP001254075">
    <property type="component" value="Unassembled WGS sequence"/>
</dbReference>
<evidence type="ECO:0008006" key="4">
    <source>
        <dbReference type="Google" id="ProtNLM"/>
    </source>
</evidence>
<protein>
    <recommendedName>
        <fullName evidence="4">Phage protein</fullName>
    </recommendedName>
</protein>
<feature type="coiled-coil region" evidence="1">
    <location>
        <begin position="37"/>
        <end position="71"/>
    </location>
</feature>
<organism evidence="2 3">
    <name type="scientific">Levilactobacillus namurensis</name>
    <dbReference type="NCBI Taxonomy" id="380393"/>
    <lineage>
        <taxon>Bacteria</taxon>
        <taxon>Bacillati</taxon>
        <taxon>Bacillota</taxon>
        <taxon>Bacilli</taxon>
        <taxon>Lactobacillales</taxon>
        <taxon>Lactobacillaceae</taxon>
        <taxon>Levilactobacillus</taxon>
    </lineage>
</organism>